<dbReference type="InterPro" id="IPR058575">
    <property type="entry name" value="NTP_transf_8_dom"/>
</dbReference>
<reference evidence="2 3" key="1">
    <citation type="journal article" date="2019" name="Microbiol. Resour. Announc.">
        <title>Draft Genome Sequence of Comamonas testosteroni TA441, a Bacterium That Has a Cryptic Phenol Degradation Gene Cluster.</title>
        <authorList>
            <person name="Arai H."/>
            <person name="Ishii M."/>
        </authorList>
    </citation>
    <scope>NUCLEOTIDE SEQUENCE [LARGE SCALE GENOMIC DNA]</scope>
    <source>
        <strain evidence="2 3">TA441</strain>
    </source>
</reference>
<dbReference type="Proteomes" id="UP000323105">
    <property type="component" value="Unassembled WGS sequence"/>
</dbReference>
<feature type="domain" description="Nucleotidyltransferase-like" evidence="1">
    <location>
        <begin position="3"/>
        <end position="200"/>
    </location>
</feature>
<evidence type="ECO:0000259" key="1">
    <source>
        <dbReference type="Pfam" id="PF12281"/>
    </source>
</evidence>
<comment type="caution">
    <text evidence="2">The sequence shown here is derived from an EMBL/GenBank/DDBJ whole genome shotgun (WGS) entry which is preliminary data.</text>
</comment>
<gene>
    <name evidence="2" type="ORF">CTTA_4572</name>
</gene>
<dbReference type="RefSeq" id="WP_149356923.1">
    <property type="nucleotide sequence ID" value="NZ_BKBW01000014.1"/>
</dbReference>
<evidence type="ECO:0000313" key="3">
    <source>
        <dbReference type="Proteomes" id="UP000323105"/>
    </source>
</evidence>
<dbReference type="AlphaFoldDB" id="A0A5A7MIB7"/>
<dbReference type="Pfam" id="PF12281">
    <property type="entry name" value="NTP_transf_8"/>
    <property type="match status" value="1"/>
</dbReference>
<dbReference type="EMBL" id="BKBW01000014">
    <property type="protein sequence ID" value="GEQ77567.1"/>
    <property type="molecule type" value="Genomic_DNA"/>
</dbReference>
<accession>A0A5A7MIB7</accession>
<sequence>MNDLHAFAQLVKTVEPWRAHLIFVGGWGHRLHAQHERAARLEQEYLFTRDSDLLFTNAPPAAGQIDVALKANGFVEQLQGNHRPPASHYTLGEEDQGFYAEFLTPLIGSPVKRNGEPDATASIAGVTAQKVRYLEVLQPDPWVVSIGNDGVFPLDVRTDVHVAHPLRFMVQKFLIKESRTPAKQAQDVLYVYETLQLFPSCFAQFRQEWKARVAPSMPTQWVNTILREWQATFGVKGGELLTTAAAMATQRPGGLSAREMQHGLRLGYQKIFLDAS</sequence>
<proteinExistence type="predicted"/>
<protein>
    <recommendedName>
        <fullName evidence="1">Nucleotidyltransferase-like domain-containing protein</fullName>
    </recommendedName>
</protein>
<evidence type="ECO:0000313" key="2">
    <source>
        <dbReference type="EMBL" id="GEQ77567.1"/>
    </source>
</evidence>
<name>A0A5A7MIB7_COMTE</name>
<organism evidence="2 3">
    <name type="scientific">Comamonas testosteroni</name>
    <name type="common">Pseudomonas testosteroni</name>
    <dbReference type="NCBI Taxonomy" id="285"/>
    <lineage>
        <taxon>Bacteria</taxon>
        <taxon>Pseudomonadati</taxon>
        <taxon>Pseudomonadota</taxon>
        <taxon>Betaproteobacteria</taxon>
        <taxon>Burkholderiales</taxon>
        <taxon>Comamonadaceae</taxon>
        <taxon>Comamonas</taxon>
    </lineage>
</organism>